<dbReference type="PANTHER" id="PTHR24282:SF15">
    <property type="entry name" value="CYTOCHROME P450, FAMILY 715, SUBFAMILY A, POLYPEPTIDE 1"/>
    <property type="match status" value="1"/>
</dbReference>
<dbReference type="EMBL" id="JADCNL010000007">
    <property type="protein sequence ID" value="KAG0472872.1"/>
    <property type="molecule type" value="Genomic_DNA"/>
</dbReference>
<evidence type="ECO:0000256" key="12">
    <source>
        <dbReference type="RuleBase" id="RU000461"/>
    </source>
</evidence>
<evidence type="ECO:0000256" key="7">
    <source>
        <dbReference type="ARBA" id="ARBA00023002"/>
    </source>
</evidence>
<evidence type="ECO:0000256" key="2">
    <source>
        <dbReference type="ARBA" id="ARBA00010617"/>
    </source>
</evidence>
<dbReference type="InterPro" id="IPR005123">
    <property type="entry name" value="Oxoglu/Fe-dep_dioxygenase_dom"/>
</dbReference>
<evidence type="ECO:0000256" key="1">
    <source>
        <dbReference type="ARBA" id="ARBA00004370"/>
    </source>
</evidence>
<dbReference type="GO" id="GO:0016020">
    <property type="term" value="C:membrane"/>
    <property type="evidence" value="ECO:0007669"/>
    <property type="project" value="UniProtKB-SubCell"/>
</dbReference>
<keyword evidence="4 13" id="KW-0812">Transmembrane</keyword>
<dbReference type="PROSITE" id="PS51471">
    <property type="entry name" value="FE2OG_OXY"/>
    <property type="match status" value="1"/>
</dbReference>
<evidence type="ECO:0000313" key="15">
    <source>
        <dbReference type="EMBL" id="KAG0472872.1"/>
    </source>
</evidence>
<dbReference type="GO" id="GO:0020037">
    <property type="term" value="F:heme binding"/>
    <property type="evidence" value="ECO:0007669"/>
    <property type="project" value="InterPro"/>
</dbReference>
<dbReference type="PRINTS" id="PR00463">
    <property type="entry name" value="EP450I"/>
</dbReference>
<dbReference type="InterPro" id="IPR017972">
    <property type="entry name" value="Cyt_P450_CS"/>
</dbReference>
<dbReference type="PANTHER" id="PTHR24282">
    <property type="entry name" value="CYTOCHROME P450 FAMILY MEMBER"/>
    <property type="match status" value="1"/>
</dbReference>
<keyword evidence="10 13" id="KW-0472">Membrane</keyword>
<dbReference type="GO" id="GO:0004497">
    <property type="term" value="F:monooxygenase activity"/>
    <property type="evidence" value="ECO:0007669"/>
    <property type="project" value="UniProtKB-KW"/>
</dbReference>
<keyword evidence="8 11" id="KW-0408">Iron</keyword>
<evidence type="ECO:0000259" key="14">
    <source>
        <dbReference type="PROSITE" id="PS51471"/>
    </source>
</evidence>
<dbReference type="InterPro" id="IPR001128">
    <property type="entry name" value="Cyt_P450"/>
</dbReference>
<comment type="similarity">
    <text evidence="2 12">Belongs to the cytochrome P450 family.</text>
</comment>
<evidence type="ECO:0000256" key="11">
    <source>
        <dbReference type="PIRSR" id="PIRSR602401-1"/>
    </source>
</evidence>
<dbReference type="Proteomes" id="UP000636800">
    <property type="component" value="Chromosome 7"/>
</dbReference>
<dbReference type="OrthoDB" id="1899291at2759"/>
<dbReference type="InterPro" id="IPR050665">
    <property type="entry name" value="Cytochrome_P450_Monooxygen"/>
</dbReference>
<evidence type="ECO:0000256" key="6">
    <source>
        <dbReference type="ARBA" id="ARBA00022989"/>
    </source>
</evidence>
<dbReference type="InterPro" id="IPR044861">
    <property type="entry name" value="IPNS-like_FE2OG_OXY"/>
</dbReference>
<evidence type="ECO:0000256" key="3">
    <source>
        <dbReference type="ARBA" id="ARBA00022617"/>
    </source>
</evidence>
<evidence type="ECO:0000256" key="13">
    <source>
        <dbReference type="SAM" id="Phobius"/>
    </source>
</evidence>
<evidence type="ECO:0000256" key="9">
    <source>
        <dbReference type="ARBA" id="ARBA00023033"/>
    </source>
</evidence>
<keyword evidence="6 13" id="KW-1133">Transmembrane helix</keyword>
<comment type="caution">
    <text evidence="15">The sequence shown here is derived from an EMBL/GenBank/DDBJ whole genome shotgun (WGS) entry which is preliminary data.</text>
</comment>
<comment type="cofactor">
    <cofactor evidence="11">
        <name>heme</name>
        <dbReference type="ChEBI" id="CHEBI:30413"/>
    </cofactor>
</comment>
<dbReference type="PROSITE" id="PS00086">
    <property type="entry name" value="CYTOCHROME_P450"/>
    <property type="match status" value="1"/>
</dbReference>
<keyword evidence="16" id="KW-1185">Reference proteome</keyword>
<feature type="transmembrane region" description="Helical" evidence="13">
    <location>
        <begin position="20"/>
        <end position="41"/>
    </location>
</feature>
<keyword evidence="7 12" id="KW-0560">Oxidoreductase</keyword>
<dbReference type="Gene3D" id="1.10.630.10">
    <property type="entry name" value="Cytochrome P450"/>
    <property type="match status" value="1"/>
</dbReference>
<keyword evidence="5 11" id="KW-0479">Metal-binding</keyword>
<evidence type="ECO:0000256" key="8">
    <source>
        <dbReference type="ARBA" id="ARBA00023004"/>
    </source>
</evidence>
<accession>A0A835QS68</accession>
<dbReference type="SUPFAM" id="SSF48264">
    <property type="entry name" value="Cytochrome P450"/>
    <property type="match status" value="1"/>
</dbReference>
<sequence>MFTNKPQTVLLSIRMALSLAIASSLLLILLATAIVSIFWLWPSFARARLRRSGFDGPRPSFPWGNLMEMSKKVDGHCLSNTIGHSIHSTVFPYFASWRKSFGKVFIYWLGTEPFLYVADPEFLKKVAIGPLGKKWGKPNVFKHDRKPMFGKGLIMVEGDSWTHHRHIIAPAFSMTNLNVMIGMMLESTTNMLDDWSRQVASGRPEIDVEEGIIRNAAEIIAKTSFGINQENGKLVFEKLQTMQKMLFKTHRLVGVPLGRMLSPRQSYEAWKLGREIDDLLIAIINSRRENPGKQDLLGLLLAGNEEKAENERRLTSRDLVDECKTFFFGGHETTGLAVTWTLLLLALHPEWQTALRTEVAEVSDGQPLTSDMLSKLTKMGWVLQEVLRLYSPAPNVQRQAREDVVVDDVVVPKGTNMWIDVVGMHHDRELWGDDADEFRPERFKESLTGGCKHRMGFLPFGFGGRICIGRNLTTMEYKIVLSLVLRSETLQAYGSRMMELSKRIIELLLDCLGGNLGSKYYESEFSNCHGYLRINSYAPLEEMEAGEVEGLGMHTDMSCITILYQDEVGGLQVRAKNGEWKEIGCDDGVLVVNVGDLLQAWSNGKLRSSQHRVVLRKTRSRLSLAFFWCFEDEKVVWAPEEMVEKERVYKPFLCADYLKFKVISEKGRFDKVKYTIDDFAMTDGTTYNLDGK</sequence>
<dbReference type="Pfam" id="PF00067">
    <property type="entry name" value="p450"/>
    <property type="match status" value="1"/>
</dbReference>
<dbReference type="GO" id="GO:0016705">
    <property type="term" value="F:oxidoreductase activity, acting on paired donors, with incorporation or reduction of molecular oxygen"/>
    <property type="evidence" value="ECO:0007669"/>
    <property type="project" value="InterPro"/>
</dbReference>
<feature type="binding site" description="axial binding residue" evidence="11">
    <location>
        <position position="467"/>
    </location>
    <ligand>
        <name>heme</name>
        <dbReference type="ChEBI" id="CHEBI:30413"/>
    </ligand>
    <ligandPart>
        <name>Fe</name>
        <dbReference type="ChEBI" id="CHEBI:18248"/>
    </ligandPart>
</feature>
<comment type="subcellular location">
    <subcellularLocation>
        <location evidence="1">Membrane</location>
    </subcellularLocation>
</comment>
<evidence type="ECO:0000313" key="16">
    <source>
        <dbReference type="Proteomes" id="UP000636800"/>
    </source>
</evidence>
<protein>
    <recommendedName>
        <fullName evidence="14">Fe2OG dioxygenase domain-containing protein</fullName>
    </recommendedName>
</protein>
<dbReference type="PRINTS" id="PR00385">
    <property type="entry name" value="P450"/>
</dbReference>
<feature type="domain" description="Fe2OG dioxygenase" evidence="14">
    <location>
        <begin position="528"/>
        <end position="631"/>
    </location>
</feature>
<dbReference type="AlphaFoldDB" id="A0A835QS68"/>
<name>A0A835QS68_VANPL</name>
<dbReference type="Pfam" id="PF03171">
    <property type="entry name" value="2OG-FeII_Oxy"/>
    <property type="match status" value="1"/>
</dbReference>
<organism evidence="15 16">
    <name type="scientific">Vanilla planifolia</name>
    <name type="common">Vanilla</name>
    <dbReference type="NCBI Taxonomy" id="51239"/>
    <lineage>
        <taxon>Eukaryota</taxon>
        <taxon>Viridiplantae</taxon>
        <taxon>Streptophyta</taxon>
        <taxon>Embryophyta</taxon>
        <taxon>Tracheophyta</taxon>
        <taxon>Spermatophyta</taxon>
        <taxon>Magnoliopsida</taxon>
        <taxon>Liliopsida</taxon>
        <taxon>Asparagales</taxon>
        <taxon>Orchidaceae</taxon>
        <taxon>Vanilloideae</taxon>
        <taxon>Vanilleae</taxon>
        <taxon>Vanilla</taxon>
    </lineage>
</organism>
<reference evidence="15 16" key="1">
    <citation type="journal article" date="2020" name="Nat. Food">
        <title>A phased Vanilla planifolia genome enables genetic improvement of flavour and production.</title>
        <authorList>
            <person name="Hasing T."/>
            <person name="Tang H."/>
            <person name="Brym M."/>
            <person name="Khazi F."/>
            <person name="Huang T."/>
            <person name="Chambers A.H."/>
        </authorList>
    </citation>
    <scope>NUCLEOTIDE SEQUENCE [LARGE SCALE GENOMIC DNA]</scope>
    <source>
        <tissue evidence="15">Leaf</tissue>
    </source>
</reference>
<keyword evidence="9 12" id="KW-0503">Monooxygenase</keyword>
<evidence type="ECO:0000256" key="4">
    <source>
        <dbReference type="ARBA" id="ARBA00022692"/>
    </source>
</evidence>
<evidence type="ECO:0000256" key="5">
    <source>
        <dbReference type="ARBA" id="ARBA00022723"/>
    </source>
</evidence>
<dbReference type="SUPFAM" id="SSF51197">
    <property type="entry name" value="Clavaminate synthase-like"/>
    <property type="match status" value="1"/>
</dbReference>
<gene>
    <name evidence="15" type="ORF">HPP92_014729</name>
</gene>
<proteinExistence type="inferred from homology"/>
<dbReference type="InterPro" id="IPR002401">
    <property type="entry name" value="Cyt_P450_E_grp-I"/>
</dbReference>
<evidence type="ECO:0000256" key="10">
    <source>
        <dbReference type="ARBA" id="ARBA00023136"/>
    </source>
</evidence>
<dbReference type="GO" id="GO:0006629">
    <property type="term" value="P:lipid metabolic process"/>
    <property type="evidence" value="ECO:0007669"/>
    <property type="project" value="UniProtKB-ARBA"/>
</dbReference>
<keyword evidence="3 11" id="KW-0349">Heme</keyword>
<dbReference type="InterPro" id="IPR036396">
    <property type="entry name" value="Cyt_P450_sf"/>
</dbReference>
<dbReference type="GO" id="GO:0005506">
    <property type="term" value="F:iron ion binding"/>
    <property type="evidence" value="ECO:0007669"/>
    <property type="project" value="InterPro"/>
</dbReference>